<dbReference type="AlphaFoldDB" id="A0A9P4WPD6"/>
<dbReference type="EMBL" id="SWKV01000035">
    <property type="protein sequence ID" value="KAF3038643.1"/>
    <property type="molecule type" value="Genomic_DNA"/>
</dbReference>
<evidence type="ECO:0000256" key="1">
    <source>
        <dbReference type="SAM" id="MobiDB-lite"/>
    </source>
</evidence>
<dbReference type="OrthoDB" id="3540210at2759"/>
<proteinExistence type="predicted"/>
<sequence length="158" mass="17641">MTAAVSSFPAIVFVSQRIRSSKFYSFSAWTGFFMLLSGAIIMLLALFIEELFELFLRKTDLQSNPRLTYGHAEYQTGSTLQLQHLAHESAGLGTLKRTNNSIHVTEFEYALGILDTSHPGHPSLVRADIEMSRMRGDGETPDAKTGAKYHRLSSNEQI</sequence>
<dbReference type="Proteomes" id="UP000758155">
    <property type="component" value="Unassembled WGS sequence"/>
</dbReference>
<organism evidence="3 4">
    <name type="scientific">Didymella heteroderae</name>
    <dbReference type="NCBI Taxonomy" id="1769908"/>
    <lineage>
        <taxon>Eukaryota</taxon>
        <taxon>Fungi</taxon>
        <taxon>Dikarya</taxon>
        <taxon>Ascomycota</taxon>
        <taxon>Pezizomycotina</taxon>
        <taxon>Dothideomycetes</taxon>
        <taxon>Pleosporomycetidae</taxon>
        <taxon>Pleosporales</taxon>
        <taxon>Pleosporineae</taxon>
        <taxon>Didymellaceae</taxon>
        <taxon>Didymella</taxon>
    </lineage>
</organism>
<keyword evidence="2" id="KW-1133">Transmembrane helix</keyword>
<name>A0A9P4WPD6_9PLEO</name>
<accession>A0A9P4WPD6</accession>
<feature type="region of interest" description="Disordered" evidence="1">
    <location>
        <begin position="135"/>
        <end position="158"/>
    </location>
</feature>
<gene>
    <name evidence="3" type="ORF">E8E12_005082</name>
</gene>
<protein>
    <submittedName>
        <fullName evidence="3">Uncharacterized protein</fullName>
    </submittedName>
</protein>
<keyword evidence="4" id="KW-1185">Reference proteome</keyword>
<evidence type="ECO:0000313" key="3">
    <source>
        <dbReference type="EMBL" id="KAF3038643.1"/>
    </source>
</evidence>
<reference evidence="3" key="1">
    <citation type="submission" date="2019-04" db="EMBL/GenBank/DDBJ databases">
        <title>Sequencing of skin fungus with MAO and IRED activity.</title>
        <authorList>
            <person name="Marsaioli A.J."/>
            <person name="Bonatto J.M.C."/>
            <person name="Reis Junior O."/>
        </authorList>
    </citation>
    <scope>NUCLEOTIDE SEQUENCE</scope>
    <source>
        <strain evidence="3">28M1</strain>
    </source>
</reference>
<feature type="transmembrane region" description="Helical" evidence="2">
    <location>
        <begin position="27"/>
        <end position="48"/>
    </location>
</feature>
<evidence type="ECO:0000256" key="2">
    <source>
        <dbReference type="SAM" id="Phobius"/>
    </source>
</evidence>
<evidence type="ECO:0000313" key="4">
    <source>
        <dbReference type="Proteomes" id="UP000758155"/>
    </source>
</evidence>
<keyword evidence="2" id="KW-0472">Membrane</keyword>
<comment type="caution">
    <text evidence="3">The sequence shown here is derived from an EMBL/GenBank/DDBJ whole genome shotgun (WGS) entry which is preliminary data.</text>
</comment>
<keyword evidence="2" id="KW-0812">Transmembrane</keyword>